<accession>A0AAE3VT55</accession>
<evidence type="ECO:0000259" key="1">
    <source>
        <dbReference type="Pfam" id="PF02627"/>
    </source>
</evidence>
<dbReference type="AlphaFoldDB" id="A0AAE3VT55"/>
<feature type="domain" description="Carboxymuconolactone decarboxylase-like" evidence="1">
    <location>
        <begin position="36"/>
        <end position="118"/>
    </location>
</feature>
<dbReference type="Gene3D" id="1.20.1290.10">
    <property type="entry name" value="AhpD-like"/>
    <property type="match status" value="1"/>
</dbReference>
<dbReference type="Proteomes" id="UP001229244">
    <property type="component" value="Unassembled WGS sequence"/>
</dbReference>
<proteinExistence type="predicted"/>
<dbReference type="InterPro" id="IPR012788">
    <property type="entry name" value="Decarb_PcaC"/>
</dbReference>
<comment type="caution">
    <text evidence="2">The sequence shown here is derived from an EMBL/GenBank/DDBJ whole genome shotgun (WGS) entry which is preliminary data.</text>
</comment>
<dbReference type="SUPFAM" id="SSF69118">
    <property type="entry name" value="AhpD-like"/>
    <property type="match status" value="1"/>
</dbReference>
<keyword evidence="3" id="KW-1185">Reference proteome</keyword>
<dbReference type="PANTHER" id="PTHR33570">
    <property type="entry name" value="4-CARBOXYMUCONOLACTONE DECARBOXYLASE FAMILY PROTEIN"/>
    <property type="match status" value="1"/>
</dbReference>
<organism evidence="2 3">
    <name type="scientific">Amorphus orientalis</name>
    <dbReference type="NCBI Taxonomy" id="649198"/>
    <lineage>
        <taxon>Bacteria</taxon>
        <taxon>Pseudomonadati</taxon>
        <taxon>Pseudomonadota</taxon>
        <taxon>Alphaproteobacteria</taxon>
        <taxon>Hyphomicrobiales</taxon>
        <taxon>Amorphaceae</taxon>
        <taxon>Amorphus</taxon>
    </lineage>
</organism>
<dbReference type="InterPro" id="IPR003779">
    <property type="entry name" value="CMD-like"/>
</dbReference>
<evidence type="ECO:0000313" key="3">
    <source>
        <dbReference type="Proteomes" id="UP001229244"/>
    </source>
</evidence>
<dbReference type="PANTHER" id="PTHR33570:SF2">
    <property type="entry name" value="CARBOXYMUCONOLACTONE DECARBOXYLASE-LIKE DOMAIN-CONTAINING PROTEIN"/>
    <property type="match status" value="1"/>
</dbReference>
<protein>
    <submittedName>
        <fullName evidence="2">4-carboxymuconolactone decarboxylase</fullName>
    </submittedName>
</protein>
<dbReference type="Pfam" id="PF02627">
    <property type="entry name" value="CMD"/>
    <property type="match status" value="1"/>
</dbReference>
<dbReference type="EMBL" id="JAUSUL010000007">
    <property type="protein sequence ID" value="MDQ0317678.1"/>
    <property type="molecule type" value="Genomic_DNA"/>
</dbReference>
<name>A0AAE3VT55_9HYPH</name>
<dbReference type="InterPro" id="IPR029032">
    <property type="entry name" value="AhpD-like"/>
</dbReference>
<reference evidence="2" key="1">
    <citation type="submission" date="2023-07" db="EMBL/GenBank/DDBJ databases">
        <title>Genomic Encyclopedia of Type Strains, Phase IV (KMG-IV): sequencing the most valuable type-strain genomes for metagenomic binning, comparative biology and taxonomic classification.</title>
        <authorList>
            <person name="Goeker M."/>
        </authorList>
    </citation>
    <scope>NUCLEOTIDE SEQUENCE</scope>
    <source>
        <strain evidence="2">DSM 21202</strain>
    </source>
</reference>
<dbReference type="InterPro" id="IPR052512">
    <property type="entry name" value="4CMD/NDH-1_regulator"/>
</dbReference>
<dbReference type="RefSeq" id="WP_306887602.1">
    <property type="nucleotide sequence ID" value="NZ_JAUSUL010000007.1"/>
</dbReference>
<evidence type="ECO:0000313" key="2">
    <source>
        <dbReference type="EMBL" id="MDQ0317678.1"/>
    </source>
</evidence>
<dbReference type="NCBIfam" id="TIGR02425">
    <property type="entry name" value="decarb_PcaC"/>
    <property type="match status" value="1"/>
</dbReference>
<sequence>MSKDERFDTGMAVRRSVLGDEHVDRAEARKTEFDADFQRFIVESAWGSVWSTPSLSKRERSMITVALLAAGGHHDEFAMHVRAMRRTGATVEDLKDVLMHVAIYAGVPAANTCIGIAKKVLAEGEGPQWREEVTS</sequence>
<gene>
    <name evidence="2" type="ORF">J2S73_004164</name>
</gene>
<dbReference type="GO" id="GO:0051920">
    <property type="term" value="F:peroxiredoxin activity"/>
    <property type="evidence" value="ECO:0007669"/>
    <property type="project" value="InterPro"/>
</dbReference>